<evidence type="ECO:0000256" key="2">
    <source>
        <dbReference type="ARBA" id="ARBA00023186"/>
    </source>
</evidence>
<evidence type="ECO:0000256" key="5">
    <source>
        <dbReference type="ARBA" id="ARBA00079398"/>
    </source>
</evidence>
<dbReference type="PANTHER" id="PTHR10772">
    <property type="entry name" value="10 KDA HEAT SHOCK PROTEIN"/>
    <property type="match status" value="1"/>
</dbReference>
<dbReference type="EMBL" id="JALJOV010002118">
    <property type="protein sequence ID" value="KAK9834238.1"/>
    <property type="molecule type" value="Genomic_DNA"/>
</dbReference>
<dbReference type="PANTHER" id="PTHR10772:SF63">
    <property type="entry name" value="20 KDA CHAPERONIN, CHLOROPLASTIC"/>
    <property type="match status" value="1"/>
</dbReference>
<keyword evidence="2 6" id="KW-0143">Chaperone</keyword>
<dbReference type="FunFam" id="2.30.33.40:FF:000001">
    <property type="entry name" value="10 kDa chaperonin"/>
    <property type="match status" value="2"/>
</dbReference>
<dbReference type="GO" id="GO:0044183">
    <property type="term" value="F:protein folding chaperone"/>
    <property type="evidence" value="ECO:0007669"/>
    <property type="project" value="InterPro"/>
</dbReference>
<dbReference type="PRINTS" id="PR00297">
    <property type="entry name" value="CHAPERONIN10"/>
</dbReference>
<sequence length="244" mass="26180">MALHTSSCPVASHPFLSRPCFGRKPARRHSLSTTAAAAIPIPQQYKKMLPKGDLVLAKVADAEEKTTGGILLPTASQKKPTSGDVVELGDGSTGAEKHQFQLKVGDTIIYSKFGIGITDVQFQDQEHALLREDDVIGILPRSGSTAADLPEIRPLGDRVLLKVQEQADVSAGGVLLPSSAKERPISGRVVRTGPGKLEKDGKRKAIDVQEGDQVLYFKYAGDPMETPDGSKYVVVHESDLLCKT</sequence>
<keyword evidence="9" id="KW-1185">Reference proteome</keyword>
<dbReference type="SUPFAM" id="SSF50129">
    <property type="entry name" value="GroES-like"/>
    <property type="match status" value="2"/>
</dbReference>
<evidence type="ECO:0000256" key="4">
    <source>
        <dbReference type="ARBA" id="ARBA00073031"/>
    </source>
</evidence>
<protein>
    <recommendedName>
        <fullName evidence="4">20 kDa chaperonin, chloroplastic</fullName>
    </recommendedName>
    <alternativeName>
        <fullName evidence="3">Chaperonin 10</fullName>
    </alternativeName>
    <alternativeName>
        <fullName evidence="5">Protein Cpn21</fullName>
    </alternativeName>
</protein>
<dbReference type="CDD" id="cd00320">
    <property type="entry name" value="cpn10"/>
    <property type="match status" value="2"/>
</dbReference>
<dbReference type="InterPro" id="IPR018369">
    <property type="entry name" value="Chaprnonin_Cpn10_CS"/>
</dbReference>
<dbReference type="InterPro" id="IPR011032">
    <property type="entry name" value="GroES-like_sf"/>
</dbReference>
<evidence type="ECO:0000256" key="7">
    <source>
        <dbReference type="SAM" id="MobiDB-lite"/>
    </source>
</evidence>
<evidence type="ECO:0000313" key="9">
    <source>
        <dbReference type="Proteomes" id="UP001485043"/>
    </source>
</evidence>
<dbReference type="GO" id="GO:0051087">
    <property type="term" value="F:protein-folding chaperone binding"/>
    <property type="evidence" value="ECO:0007669"/>
    <property type="project" value="TreeGrafter"/>
</dbReference>
<evidence type="ECO:0000256" key="6">
    <source>
        <dbReference type="RuleBase" id="RU003479"/>
    </source>
</evidence>
<evidence type="ECO:0000313" key="8">
    <source>
        <dbReference type="EMBL" id="KAK9834238.1"/>
    </source>
</evidence>
<evidence type="ECO:0000256" key="3">
    <source>
        <dbReference type="ARBA" id="ARBA00031971"/>
    </source>
</evidence>
<dbReference type="Gene3D" id="2.30.33.40">
    <property type="entry name" value="GroES chaperonin"/>
    <property type="match status" value="2"/>
</dbReference>
<dbReference type="PROSITE" id="PS00681">
    <property type="entry name" value="CHAPERONINS_CPN10"/>
    <property type="match status" value="1"/>
</dbReference>
<dbReference type="AlphaFoldDB" id="A0AAW1RKX3"/>
<dbReference type="GO" id="GO:0005739">
    <property type="term" value="C:mitochondrion"/>
    <property type="evidence" value="ECO:0007669"/>
    <property type="project" value="TreeGrafter"/>
</dbReference>
<comment type="caution">
    <text evidence="8">The sequence shown here is derived from an EMBL/GenBank/DDBJ whole genome shotgun (WGS) entry which is preliminary data.</text>
</comment>
<dbReference type="Pfam" id="PF00166">
    <property type="entry name" value="Cpn10"/>
    <property type="match status" value="2"/>
</dbReference>
<dbReference type="GO" id="GO:0051082">
    <property type="term" value="F:unfolded protein binding"/>
    <property type="evidence" value="ECO:0007669"/>
    <property type="project" value="TreeGrafter"/>
</dbReference>
<dbReference type="GO" id="GO:0009507">
    <property type="term" value="C:chloroplast"/>
    <property type="evidence" value="ECO:0007669"/>
    <property type="project" value="TreeGrafter"/>
</dbReference>
<gene>
    <name evidence="8" type="ORF">WJX84_012122</name>
</gene>
<dbReference type="GO" id="GO:0005524">
    <property type="term" value="F:ATP binding"/>
    <property type="evidence" value="ECO:0007669"/>
    <property type="project" value="InterPro"/>
</dbReference>
<dbReference type="GO" id="GO:0046872">
    <property type="term" value="F:metal ion binding"/>
    <property type="evidence" value="ECO:0007669"/>
    <property type="project" value="TreeGrafter"/>
</dbReference>
<proteinExistence type="inferred from homology"/>
<dbReference type="InterPro" id="IPR037124">
    <property type="entry name" value="Chaperonin_GroES_sf"/>
</dbReference>
<comment type="similarity">
    <text evidence="1 6">Belongs to the GroES chaperonin family.</text>
</comment>
<dbReference type="HAMAP" id="MF_00580">
    <property type="entry name" value="CH10"/>
    <property type="match status" value="1"/>
</dbReference>
<evidence type="ECO:0000256" key="1">
    <source>
        <dbReference type="ARBA" id="ARBA00006975"/>
    </source>
</evidence>
<organism evidence="8 9">
    <name type="scientific">Apatococcus fuscideae</name>
    <dbReference type="NCBI Taxonomy" id="2026836"/>
    <lineage>
        <taxon>Eukaryota</taxon>
        <taxon>Viridiplantae</taxon>
        <taxon>Chlorophyta</taxon>
        <taxon>core chlorophytes</taxon>
        <taxon>Trebouxiophyceae</taxon>
        <taxon>Chlorellales</taxon>
        <taxon>Chlorellaceae</taxon>
        <taxon>Apatococcus</taxon>
    </lineage>
</organism>
<name>A0AAW1RKX3_9CHLO</name>
<dbReference type="SMART" id="SM00883">
    <property type="entry name" value="Cpn10"/>
    <property type="match status" value="2"/>
</dbReference>
<dbReference type="Proteomes" id="UP001485043">
    <property type="component" value="Unassembled WGS sequence"/>
</dbReference>
<dbReference type="InterPro" id="IPR020818">
    <property type="entry name" value="Chaperonin_GroES"/>
</dbReference>
<feature type="region of interest" description="Disordered" evidence="7">
    <location>
        <begin position="73"/>
        <end position="92"/>
    </location>
</feature>
<accession>A0AAW1RKX3</accession>
<reference evidence="8 9" key="1">
    <citation type="journal article" date="2024" name="Nat. Commun.">
        <title>Phylogenomics reveals the evolutionary origins of lichenization in chlorophyte algae.</title>
        <authorList>
            <person name="Puginier C."/>
            <person name="Libourel C."/>
            <person name="Otte J."/>
            <person name="Skaloud P."/>
            <person name="Haon M."/>
            <person name="Grisel S."/>
            <person name="Petersen M."/>
            <person name="Berrin J.G."/>
            <person name="Delaux P.M."/>
            <person name="Dal Grande F."/>
            <person name="Keller J."/>
        </authorList>
    </citation>
    <scope>NUCLEOTIDE SEQUENCE [LARGE SCALE GENOMIC DNA]</scope>
    <source>
        <strain evidence="8 9">SAG 2523</strain>
    </source>
</reference>